<evidence type="ECO:0000256" key="2">
    <source>
        <dbReference type="ARBA" id="ARBA00023125"/>
    </source>
</evidence>
<dbReference type="Gene3D" id="1.10.357.10">
    <property type="entry name" value="Tetracycline Repressor, domain 2"/>
    <property type="match status" value="1"/>
</dbReference>
<keyword evidence="3" id="KW-0804">Transcription</keyword>
<evidence type="ECO:0000259" key="5">
    <source>
        <dbReference type="PROSITE" id="PS50977"/>
    </source>
</evidence>
<dbReference type="Gene3D" id="1.10.10.60">
    <property type="entry name" value="Homeodomain-like"/>
    <property type="match status" value="1"/>
</dbReference>
<reference evidence="6 7" key="1">
    <citation type="submission" date="2018-07" db="EMBL/GenBank/DDBJ databases">
        <title>Modular assembly of carbohydrate-degrading microbial communities in the ocean.</title>
        <authorList>
            <person name="Enke T.N."/>
            <person name="Datta M.S."/>
            <person name="Schwartzman J.A."/>
            <person name="Cermak N."/>
            <person name="Schmitz D.A."/>
            <person name="Barrere J."/>
            <person name="Cordero O.X."/>
        </authorList>
    </citation>
    <scope>NUCLEOTIDE SEQUENCE [LARGE SCALE GENOMIC DNA]</scope>
    <source>
        <strain evidence="6 7">C3M10</strain>
    </source>
</reference>
<feature type="DNA-binding region" description="H-T-H motif" evidence="4">
    <location>
        <begin position="65"/>
        <end position="84"/>
    </location>
</feature>
<dbReference type="AlphaFoldDB" id="A0A366XAU9"/>
<evidence type="ECO:0000256" key="3">
    <source>
        <dbReference type="ARBA" id="ARBA00023163"/>
    </source>
</evidence>
<organism evidence="6 7">
    <name type="scientific">Phaeobacter gallaeciensis</name>
    <dbReference type="NCBI Taxonomy" id="60890"/>
    <lineage>
        <taxon>Bacteria</taxon>
        <taxon>Pseudomonadati</taxon>
        <taxon>Pseudomonadota</taxon>
        <taxon>Alphaproteobacteria</taxon>
        <taxon>Rhodobacterales</taxon>
        <taxon>Roseobacteraceae</taxon>
        <taxon>Phaeobacter</taxon>
    </lineage>
</organism>
<keyword evidence="1" id="KW-0805">Transcription regulation</keyword>
<dbReference type="PROSITE" id="PS50977">
    <property type="entry name" value="HTH_TETR_2"/>
    <property type="match status" value="1"/>
</dbReference>
<sequence length="242" mass="27165">MAKRGLLTLYSLVIIFDTMSKLESASPLRVTPQARMKVGKSERTRADILNSVLDFTWSRPFSEMSVSSLMELTDFSRSTFYAHFNDLHEPMEAVLDLLKGEIFAAVQPWLMGVGDPVARLSETIEALIRVGFRQGPFLKAIVDAAGYDARFERVWERFLGEFDKAGVARIRADQEQGLIEAFDPGPVVFALNRMNAGSMVAAFGKHPQERPELLSTALARIWISTLYGTRWAEMASSELIRK</sequence>
<evidence type="ECO:0000256" key="1">
    <source>
        <dbReference type="ARBA" id="ARBA00023015"/>
    </source>
</evidence>
<dbReference type="SUPFAM" id="SSF46689">
    <property type="entry name" value="Homeodomain-like"/>
    <property type="match status" value="1"/>
</dbReference>
<dbReference type="Proteomes" id="UP000252706">
    <property type="component" value="Unassembled WGS sequence"/>
</dbReference>
<dbReference type="PANTHER" id="PTHR47506:SF6">
    <property type="entry name" value="HTH-TYPE TRANSCRIPTIONAL REPRESSOR NEMR"/>
    <property type="match status" value="1"/>
</dbReference>
<name>A0A366XAU9_9RHOB</name>
<dbReference type="InterPro" id="IPR036271">
    <property type="entry name" value="Tet_transcr_reg_TetR-rel_C_sf"/>
</dbReference>
<keyword evidence="2 4" id="KW-0238">DNA-binding</keyword>
<dbReference type="EMBL" id="QOCE01000001">
    <property type="protein sequence ID" value="RBW62881.1"/>
    <property type="molecule type" value="Genomic_DNA"/>
</dbReference>
<dbReference type="InterPro" id="IPR009057">
    <property type="entry name" value="Homeodomain-like_sf"/>
</dbReference>
<evidence type="ECO:0000313" key="6">
    <source>
        <dbReference type="EMBL" id="RBW62881.1"/>
    </source>
</evidence>
<protein>
    <recommendedName>
        <fullName evidence="5">HTH tetR-type domain-containing protein</fullName>
    </recommendedName>
</protein>
<comment type="caution">
    <text evidence="6">The sequence shown here is derived from an EMBL/GenBank/DDBJ whole genome shotgun (WGS) entry which is preliminary data.</text>
</comment>
<accession>A0A366XAU9</accession>
<proteinExistence type="predicted"/>
<dbReference type="SUPFAM" id="SSF48498">
    <property type="entry name" value="Tetracyclin repressor-like, C-terminal domain"/>
    <property type="match status" value="1"/>
</dbReference>
<dbReference type="InterPro" id="IPR049397">
    <property type="entry name" value="EthR_C"/>
</dbReference>
<dbReference type="PANTHER" id="PTHR47506">
    <property type="entry name" value="TRANSCRIPTIONAL REGULATORY PROTEIN"/>
    <property type="match status" value="1"/>
</dbReference>
<evidence type="ECO:0000256" key="4">
    <source>
        <dbReference type="PROSITE-ProRule" id="PRU00335"/>
    </source>
</evidence>
<dbReference type="Pfam" id="PF21313">
    <property type="entry name" value="EthR_C"/>
    <property type="match status" value="1"/>
</dbReference>
<gene>
    <name evidence="6" type="ORF">DS909_00140</name>
</gene>
<dbReference type="GO" id="GO:0003677">
    <property type="term" value="F:DNA binding"/>
    <property type="evidence" value="ECO:0007669"/>
    <property type="project" value="UniProtKB-UniRule"/>
</dbReference>
<feature type="domain" description="HTH tetR-type" evidence="5">
    <location>
        <begin position="42"/>
        <end position="102"/>
    </location>
</feature>
<dbReference type="InterPro" id="IPR001647">
    <property type="entry name" value="HTH_TetR"/>
</dbReference>
<evidence type="ECO:0000313" key="7">
    <source>
        <dbReference type="Proteomes" id="UP000252706"/>
    </source>
</evidence>